<dbReference type="InterPro" id="IPR049002">
    <property type="entry name" value="Stv"/>
</dbReference>
<keyword evidence="3" id="KW-1185">Reference proteome</keyword>
<protein>
    <recommendedName>
        <fullName evidence="1">Putative adhesin Stv domain-containing protein</fullName>
    </recommendedName>
</protein>
<sequence>MAQRPKGATALGSHFYLFKSETNKTDCLISAHGGYKKTTSDFTVKGCTLYFYVDHDFALADPGMALMYKKGKPVETISDNQKCRNYILSKYQGRHSKSGETYETIHDAIQRDDAYTSQILSLKGIMDEKSWKLSMQQTNSMNILTIRNRWFNTNQNLSDAIAAARREMSTLVNFHCSFCRCLVGGTSIKTGSVEYQPLLSDF</sequence>
<dbReference type="Proteomes" id="UP000584642">
    <property type="component" value="Unassembled WGS sequence"/>
</dbReference>
<comment type="caution">
    <text evidence="2">The sequence shown here is derived from an EMBL/GenBank/DDBJ whole genome shotgun (WGS) entry which is preliminary data.</text>
</comment>
<feature type="domain" description="Putative adhesin Stv" evidence="1">
    <location>
        <begin position="27"/>
        <end position="180"/>
    </location>
</feature>
<dbReference type="RefSeq" id="WP_180281151.1">
    <property type="nucleotide sequence ID" value="NZ_JABFDB010000002.1"/>
</dbReference>
<organism evidence="2 3">
    <name type="scientific">Azospirillum oleiclasticum</name>
    <dbReference type="NCBI Taxonomy" id="2735135"/>
    <lineage>
        <taxon>Bacteria</taxon>
        <taxon>Pseudomonadati</taxon>
        <taxon>Pseudomonadota</taxon>
        <taxon>Alphaproteobacteria</taxon>
        <taxon>Rhodospirillales</taxon>
        <taxon>Azospirillaceae</taxon>
        <taxon>Azospirillum</taxon>
    </lineage>
</organism>
<evidence type="ECO:0000259" key="1">
    <source>
        <dbReference type="Pfam" id="PF21527"/>
    </source>
</evidence>
<dbReference type="Pfam" id="PF21527">
    <property type="entry name" value="Stv"/>
    <property type="match status" value="1"/>
</dbReference>
<evidence type="ECO:0000313" key="3">
    <source>
        <dbReference type="Proteomes" id="UP000584642"/>
    </source>
</evidence>
<reference evidence="2 3" key="1">
    <citation type="submission" date="2020-05" db="EMBL/GenBank/DDBJ databases">
        <title>Azospirillum oleiclasticum sp. nov, a nitrogen-fixing and heavy crude oil-emulsifying bacterium isolated from the crude oil of Yumen Oilfield.</title>
        <authorList>
            <person name="Wu D."/>
            <person name="Cai M."/>
            <person name="Zhang X."/>
        </authorList>
    </citation>
    <scope>NUCLEOTIDE SEQUENCE [LARGE SCALE GENOMIC DNA]</scope>
    <source>
        <strain evidence="2 3">ROY-1-1-2</strain>
    </source>
</reference>
<proteinExistence type="predicted"/>
<evidence type="ECO:0000313" key="2">
    <source>
        <dbReference type="EMBL" id="NYZ19405.1"/>
    </source>
</evidence>
<accession>A0ABX2T6H0</accession>
<dbReference type="EMBL" id="JABFDB010000002">
    <property type="protein sequence ID" value="NYZ19405.1"/>
    <property type="molecule type" value="Genomic_DNA"/>
</dbReference>
<name>A0ABX2T6H0_9PROT</name>
<gene>
    <name evidence="2" type="ORF">HND93_06760</name>
</gene>